<protein>
    <submittedName>
        <fullName evidence="1">Uncharacterized protein</fullName>
    </submittedName>
</protein>
<evidence type="ECO:0000313" key="1">
    <source>
        <dbReference type="EMBL" id="HGM07526.1"/>
    </source>
</evidence>
<dbReference type="EMBL" id="DTCA01000116">
    <property type="protein sequence ID" value="HGM07526.1"/>
    <property type="molecule type" value="Genomic_DNA"/>
</dbReference>
<sequence length="372" mass="41698">MNPVLCNIFKKPLHDWSHLYGSKLSKEDVINLYREVIDKKPASVALLYSESSRTVVLDLDIYRVDFGMSGIDVASLLVDHGFVVSITPRGGVRVIFSVQGEMPGRISISWYGKTIGEGGGRVKHMWHFPPSVSCTESSDDGKCKSIGKYFFVLLKKKMVRYPWELETEKLPEWRWSEAVDLLKAILQIEISEESIQTSYGELKPGTASKVIVTIPCWRDLNEFIDYLNGLGGAQIPLPICVAKALGYRVTPDLRNEYTGEKVPHGMRFTFGAVGVMFLAATLAKASVKDIVDFVGQNLEDYPADEGEPLNTKLSRLLIVAGDMVLPRYSGLGNIANIPPELCSSCQYRDGCRKIPWQIFTHVYWGVFSREYI</sequence>
<name>A0A7C4D0X2_9CREN</name>
<dbReference type="AlphaFoldDB" id="A0A7C4D0X2"/>
<comment type="caution">
    <text evidence="1">The sequence shown here is derived from an EMBL/GenBank/DDBJ whole genome shotgun (WGS) entry which is preliminary data.</text>
</comment>
<gene>
    <name evidence="1" type="ORF">ENU31_03855</name>
</gene>
<organism evidence="1">
    <name type="scientific">Ignisphaera aggregans</name>
    <dbReference type="NCBI Taxonomy" id="334771"/>
    <lineage>
        <taxon>Archaea</taxon>
        <taxon>Thermoproteota</taxon>
        <taxon>Thermoprotei</taxon>
        <taxon>Desulfurococcales</taxon>
        <taxon>Desulfurococcaceae</taxon>
        <taxon>Ignisphaera</taxon>
    </lineage>
</organism>
<reference evidence="1" key="1">
    <citation type="journal article" date="2020" name="mSystems">
        <title>Genome- and Community-Level Interaction Insights into Carbon Utilization and Element Cycling Functions of Hydrothermarchaeota in Hydrothermal Sediment.</title>
        <authorList>
            <person name="Zhou Z."/>
            <person name="Liu Y."/>
            <person name="Xu W."/>
            <person name="Pan J."/>
            <person name="Luo Z.H."/>
            <person name="Li M."/>
        </authorList>
    </citation>
    <scope>NUCLEOTIDE SEQUENCE [LARGE SCALE GENOMIC DNA]</scope>
    <source>
        <strain evidence="1">SpSt-658</strain>
    </source>
</reference>
<accession>A0A7C4D0X2</accession>
<proteinExistence type="predicted"/>